<evidence type="ECO:0000313" key="2">
    <source>
        <dbReference type="Proteomes" id="UP001060215"/>
    </source>
</evidence>
<keyword evidence="2" id="KW-1185">Reference proteome</keyword>
<proteinExistence type="predicted"/>
<evidence type="ECO:0000313" key="1">
    <source>
        <dbReference type="EMBL" id="KAI8009916.1"/>
    </source>
</evidence>
<gene>
    <name evidence="1" type="ORF">LOK49_LG06G00906</name>
</gene>
<organism evidence="1 2">
    <name type="scientific">Camellia lanceoleosa</name>
    <dbReference type="NCBI Taxonomy" id="1840588"/>
    <lineage>
        <taxon>Eukaryota</taxon>
        <taxon>Viridiplantae</taxon>
        <taxon>Streptophyta</taxon>
        <taxon>Embryophyta</taxon>
        <taxon>Tracheophyta</taxon>
        <taxon>Spermatophyta</taxon>
        <taxon>Magnoliopsida</taxon>
        <taxon>eudicotyledons</taxon>
        <taxon>Gunneridae</taxon>
        <taxon>Pentapetalae</taxon>
        <taxon>asterids</taxon>
        <taxon>Ericales</taxon>
        <taxon>Theaceae</taxon>
        <taxon>Camellia</taxon>
    </lineage>
</organism>
<dbReference type="Proteomes" id="UP001060215">
    <property type="component" value="Chromosome 5"/>
</dbReference>
<comment type="caution">
    <text evidence="1">The sequence shown here is derived from an EMBL/GenBank/DDBJ whole genome shotgun (WGS) entry which is preliminary data.</text>
</comment>
<accession>A0ACC0H9Z6</accession>
<sequence>MLGSSIDEEKEEEEKNIDLEISNGTKSKSCESISCHEEYCIIEEKVKPVLKNLLKLDDKNWELIEEENIYIYISFPL</sequence>
<name>A0ACC0H9Z6_9ERIC</name>
<reference evidence="1 2" key="1">
    <citation type="journal article" date="2022" name="Plant J.">
        <title>Chromosome-level genome of Camellia lanceoleosa provides a valuable resource for understanding genome evolution and self-incompatibility.</title>
        <authorList>
            <person name="Gong W."/>
            <person name="Xiao S."/>
            <person name="Wang L."/>
            <person name="Liao Z."/>
            <person name="Chang Y."/>
            <person name="Mo W."/>
            <person name="Hu G."/>
            <person name="Li W."/>
            <person name="Zhao G."/>
            <person name="Zhu H."/>
            <person name="Hu X."/>
            <person name="Ji K."/>
            <person name="Xiang X."/>
            <person name="Song Q."/>
            <person name="Yuan D."/>
            <person name="Jin S."/>
            <person name="Zhang L."/>
        </authorList>
    </citation>
    <scope>NUCLEOTIDE SEQUENCE [LARGE SCALE GENOMIC DNA]</scope>
    <source>
        <strain evidence="1">SQ_2022a</strain>
    </source>
</reference>
<dbReference type="EMBL" id="CM045762">
    <property type="protein sequence ID" value="KAI8009916.1"/>
    <property type="molecule type" value="Genomic_DNA"/>
</dbReference>
<protein>
    <submittedName>
        <fullName evidence="1">Uncharacterized protein</fullName>
    </submittedName>
</protein>